<protein>
    <submittedName>
        <fullName evidence="1">Uncharacterized protein</fullName>
    </submittedName>
</protein>
<dbReference type="AlphaFoldDB" id="A0A9D1M2W4"/>
<reference evidence="1" key="1">
    <citation type="submission" date="2020-10" db="EMBL/GenBank/DDBJ databases">
        <authorList>
            <person name="Gilroy R."/>
        </authorList>
    </citation>
    <scope>NUCLEOTIDE SEQUENCE</scope>
    <source>
        <strain evidence="1">ChiW3-316</strain>
    </source>
</reference>
<proteinExistence type="predicted"/>
<dbReference type="EMBL" id="DVNC01000006">
    <property type="protein sequence ID" value="HIU52541.1"/>
    <property type="molecule type" value="Genomic_DNA"/>
</dbReference>
<reference evidence="1" key="2">
    <citation type="journal article" date="2021" name="PeerJ">
        <title>Extensive microbial diversity within the chicken gut microbiome revealed by metagenomics and culture.</title>
        <authorList>
            <person name="Gilroy R."/>
            <person name="Ravi A."/>
            <person name="Getino M."/>
            <person name="Pursley I."/>
            <person name="Horton D.L."/>
            <person name="Alikhan N.F."/>
            <person name="Baker D."/>
            <person name="Gharbi K."/>
            <person name="Hall N."/>
            <person name="Watson M."/>
            <person name="Adriaenssens E.M."/>
            <person name="Foster-Nyarko E."/>
            <person name="Jarju S."/>
            <person name="Secka A."/>
            <person name="Antonio M."/>
            <person name="Oren A."/>
            <person name="Chaudhuri R.R."/>
            <person name="La Ragione R."/>
            <person name="Hildebrand F."/>
            <person name="Pallen M.J."/>
        </authorList>
    </citation>
    <scope>NUCLEOTIDE SEQUENCE</scope>
    <source>
        <strain evidence="1">ChiW3-316</strain>
    </source>
</reference>
<dbReference type="Proteomes" id="UP000824107">
    <property type="component" value="Unassembled WGS sequence"/>
</dbReference>
<organism evidence="1 2">
    <name type="scientific">Candidatus Scatocola faecipullorum</name>
    <dbReference type="NCBI Taxonomy" id="2840917"/>
    <lineage>
        <taxon>Bacteria</taxon>
        <taxon>Pseudomonadati</taxon>
        <taxon>Pseudomonadota</taxon>
        <taxon>Alphaproteobacteria</taxon>
        <taxon>Rhodospirillales</taxon>
        <taxon>Rhodospirillaceae</taxon>
        <taxon>Rhodospirillaceae incertae sedis</taxon>
        <taxon>Candidatus Scatocola</taxon>
    </lineage>
</organism>
<sequence>MCKKNLNQEYLSAATAKTAMAAATGREIKRVMAFTLIVSKQSGKGNRKDLIQPNIPVKIWAEVTKGADFAVRPIIKEPGKKAKVEIIDTANVVSMTPLTEFEYDGVHYLRQRVENNQRFAEIRKK</sequence>
<name>A0A9D1M2W4_9PROT</name>
<accession>A0A9D1M2W4</accession>
<comment type="caution">
    <text evidence="1">The sequence shown here is derived from an EMBL/GenBank/DDBJ whole genome shotgun (WGS) entry which is preliminary data.</text>
</comment>
<evidence type="ECO:0000313" key="2">
    <source>
        <dbReference type="Proteomes" id="UP000824107"/>
    </source>
</evidence>
<gene>
    <name evidence="1" type="ORF">IAD20_00485</name>
</gene>
<evidence type="ECO:0000313" key="1">
    <source>
        <dbReference type="EMBL" id="HIU52541.1"/>
    </source>
</evidence>